<dbReference type="PROSITE" id="PS50977">
    <property type="entry name" value="HTH_TETR_2"/>
    <property type="match status" value="1"/>
</dbReference>
<name>A0ABU0GFH5_9CELL</name>
<evidence type="ECO:0000313" key="7">
    <source>
        <dbReference type="Proteomes" id="UP001240250"/>
    </source>
</evidence>
<evidence type="ECO:0000256" key="4">
    <source>
        <dbReference type="PROSITE-ProRule" id="PRU00335"/>
    </source>
</evidence>
<dbReference type="SUPFAM" id="SSF48498">
    <property type="entry name" value="Tetracyclin repressor-like, C-terminal domain"/>
    <property type="match status" value="1"/>
</dbReference>
<keyword evidence="3" id="KW-0804">Transcription</keyword>
<dbReference type="PANTHER" id="PTHR47506">
    <property type="entry name" value="TRANSCRIPTIONAL REGULATORY PROTEIN"/>
    <property type="match status" value="1"/>
</dbReference>
<proteinExistence type="predicted"/>
<dbReference type="EMBL" id="JAUSVM010000001">
    <property type="protein sequence ID" value="MDQ0424077.1"/>
    <property type="molecule type" value="Genomic_DNA"/>
</dbReference>
<accession>A0ABU0GFH5</accession>
<dbReference type="Proteomes" id="UP001240250">
    <property type="component" value="Unassembled WGS sequence"/>
</dbReference>
<feature type="domain" description="HTH tetR-type" evidence="5">
    <location>
        <begin position="10"/>
        <end position="70"/>
    </location>
</feature>
<dbReference type="PRINTS" id="PR00455">
    <property type="entry name" value="HTHTETR"/>
</dbReference>
<organism evidence="6 7">
    <name type="scientific">Cellulomonas iranensis</name>
    <dbReference type="NCBI Taxonomy" id="76862"/>
    <lineage>
        <taxon>Bacteria</taxon>
        <taxon>Bacillati</taxon>
        <taxon>Actinomycetota</taxon>
        <taxon>Actinomycetes</taxon>
        <taxon>Micrococcales</taxon>
        <taxon>Cellulomonadaceae</taxon>
        <taxon>Cellulomonas</taxon>
    </lineage>
</organism>
<evidence type="ECO:0000256" key="1">
    <source>
        <dbReference type="ARBA" id="ARBA00023015"/>
    </source>
</evidence>
<evidence type="ECO:0000259" key="5">
    <source>
        <dbReference type="PROSITE" id="PS50977"/>
    </source>
</evidence>
<evidence type="ECO:0000313" key="6">
    <source>
        <dbReference type="EMBL" id="MDQ0424077.1"/>
    </source>
</evidence>
<sequence length="195" mass="21305">MSGRAGQGRRFDVEEALDAALAVFWEHGYEGASLASLTEAMGINPPSLYKAFGSKEELFFSVVRRYNETHGAFLGTAIREERDGLAMLRRVLFEAAEHYPSRDYPGGCLVISAAVTVTEANRHVAERLATMRRENVLAMAQRPDVSEAMARFTGATLQGMSQQARDGATAEDLRHIAELATIALEVAAHAHRKVA</sequence>
<keyword evidence="2 4" id="KW-0238">DNA-binding</keyword>
<gene>
    <name evidence="6" type="ORF">JO380_000458</name>
</gene>
<feature type="DNA-binding region" description="H-T-H motif" evidence="4">
    <location>
        <begin position="33"/>
        <end position="52"/>
    </location>
</feature>
<keyword evidence="7" id="KW-1185">Reference proteome</keyword>
<reference evidence="6 7" key="1">
    <citation type="submission" date="2023-07" db="EMBL/GenBank/DDBJ databases">
        <title>Sequencing the genomes of 1000 actinobacteria strains.</title>
        <authorList>
            <person name="Klenk H.-P."/>
        </authorList>
    </citation>
    <scope>NUCLEOTIDE SEQUENCE [LARGE SCALE GENOMIC DNA]</scope>
    <source>
        <strain evidence="6 7">DSM 14785</strain>
    </source>
</reference>
<dbReference type="InterPro" id="IPR036271">
    <property type="entry name" value="Tet_transcr_reg_TetR-rel_C_sf"/>
</dbReference>
<comment type="caution">
    <text evidence="6">The sequence shown here is derived from an EMBL/GenBank/DDBJ whole genome shotgun (WGS) entry which is preliminary data.</text>
</comment>
<dbReference type="Gene3D" id="1.10.357.10">
    <property type="entry name" value="Tetracycline Repressor, domain 2"/>
    <property type="match status" value="1"/>
</dbReference>
<evidence type="ECO:0000256" key="2">
    <source>
        <dbReference type="ARBA" id="ARBA00023125"/>
    </source>
</evidence>
<protein>
    <submittedName>
        <fullName evidence="6">AcrR family transcriptional regulator</fullName>
    </submittedName>
</protein>
<dbReference type="PROSITE" id="PS01081">
    <property type="entry name" value="HTH_TETR_1"/>
    <property type="match status" value="1"/>
</dbReference>
<dbReference type="SUPFAM" id="SSF46689">
    <property type="entry name" value="Homeodomain-like"/>
    <property type="match status" value="1"/>
</dbReference>
<dbReference type="Pfam" id="PF00440">
    <property type="entry name" value="TetR_N"/>
    <property type="match status" value="1"/>
</dbReference>
<dbReference type="RefSeq" id="WP_070318368.1">
    <property type="nucleotide sequence ID" value="NZ_CP194061.1"/>
</dbReference>
<dbReference type="InterPro" id="IPR009057">
    <property type="entry name" value="Homeodomain-like_sf"/>
</dbReference>
<dbReference type="PANTHER" id="PTHR47506:SF1">
    <property type="entry name" value="HTH-TYPE TRANSCRIPTIONAL REGULATOR YJDC"/>
    <property type="match status" value="1"/>
</dbReference>
<keyword evidence="1" id="KW-0805">Transcription regulation</keyword>
<evidence type="ECO:0000256" key="3">
    <source>
        <dbReference type="ARBA" id="ARBA00023163"/>
    </source>
</evidence>
<dbReference type="InterPro" id="IPR001647">
    <property type="entry name" value="HTH_TetR"/>
</dbReference>
<dbReference type="Gene3D" id="1.10.10.60">
    <property type="entry name" value="Homeodomain-like"/>
    <property type="match status" value="1"/>
</dbReference>
<dbReference type="InterPro" id="IPR023772">
    <property type="entry name" value="DNA-bd_HTH_TetR-type_CS"/>
</dbReference>